<proteinExistence type="predicted"/>
<name>A0A9P6QW08_9FUNG</name>
<organism evidence="1 2">
    <name type="scientific">Linnemannia gamsii</name>
    <dbReference type="NCBI Taxonomy" id="64522"/>
    <lineage>
        <taxon>Eukaryota</taxon>
        <taxon>Fungi</taxon>
        <taxon>Fungi incertae sedis</taxon>
        <taxon>Mucoromycota</taxon>
        <taxon>Mortierellomycotina</taxon>
        <taxon>Mortierellomycetes</taxon>
        <taxon>Mortierellales</taxon>
        <taxon>Mortierellaceae</taxon>
        <taxon>Linnemannia</taxon>
    </lineage>
</organism>
<gene>
    <name evidence="1" type="ORF">BGZ97_002901</name>
</gene>
<dbReference type="EMBL" id="JAAAIN010001661">
    <property type="protein sequence ID" value="KAG0301192.1"/>
    <property type="molecule type" value="Genomic_DNA"/>
</dbReference>
<keyword evidence="2" id="KW-1185">Reference proteome</keyword>
<comment type="caution">
    <text evidence="1">The sequence shown here is derived from an EMBL/GenBank/DDBJ whole genome shotgun (WGS) entry which is preliminary data.</text>
</comment>
<evidence type="ECO:0000313" key="1">
    <source>
        <dbReference type="EMBL" id="KAG0301192.1"/>
    </source>
</evidence>
<protein>
    <submittedName>
        <fullName evidence="1">Uncharacterized protein</fullName>
    </submittedName>
</protein>
<dbReference type="OrthoDB" id="273230at2759"/>
<dbReference type="AlphaFoldDB" id="A0A9P6QW08"/>
<dbReference type="Proteomes" id="UP000823405">
    <property type="component" value="Unassembled WGS sequence"/>
</dbReference>
<evidence type="ECO:0000313" key="2">
    <source>
        <dbReference type="Proteomes" id="UP000823405"/>
    </source>
</evidence>
<sequence>MQAVRGLITKTATRTQLFRLGTTNTTARMALSLHHQQQTPTILANRAVVAQQQSRTFVSPSRIVFAADSADVEKGVQNITDLFMIARDELKSQLDALNAEELE</sequence>
<accession>A0A9P6QW08</accession>
<reference evidence="1" key="1">
    <citation type="journal article" date="2020" name="Fungal Divers.">
        <title>Resolving the Mortierellaceae phylogeny through synthesis of multi-gene phylogenetics and phylogenomics.</title>
        <authorList>
            <person name="Vandepol N."/>
            <person name="Liber J."/>
            <person name="Desiro A."/>
            <person name="Na H."/>
            <person name="Kennedy M."/>
            <person name="Barry K."/>
            <person name="Grigoriev I.V."/>
            <person name="Miller A.N."/>
            <person name="O'Donnell K."/>
            <person name="Stajich J.E."/>
            <person name="Bonito G."/>
        </authorList>
    </citation>
    <scope>NUCLEOTIDE SEQUENCE</scope>
    <source>
        <strain evidence="1">NVP60</strain>
    </source>
</reference>